<dbReference type="HOGENOM" id="CLU_2886537_0_0_1"/>
<dbReference type="AlphaFoldDB" id="S8AWB4"/>
<protein>
    <submittedName>
        <fullName evidence="1">Uncharacterized protein</fullName>
    </submittedName>
</protein>
<accession>S8AWB4</accession>
<proteinExistence type="predicted"/>
<evidence type="ECO:0000313" key="1">
    <source>
        <dbReference type="EMBL" id="EPS26167.1"/>
    </source>
</evidence>
<organism evidence="1 2">
    <name type="scientific">Penicillium oxalicum (strain 114-2 / CGMCC 5302)</name>
    <name type="common">Penicillium decumbens</name>
    <dbReference type="NCBI Taxonomy" id="933388"/>
    <lineage>
        <taxon>Eukaryota</taxon>
        <taxon>Fungi</taxon>
        <taxon>Dikarya</taxon>
        <taxon>Ascomycota</taxon>
        <taxon>Pezizomycotina</taxon>
        <taxon>Eurotiomycetes</taxon>
        <taxon>Eurotiomycetidae</taxon>
        <taxon>Eurotiales</taxon>
        <taxon>Aspergillaceae</taxon>
        <taxon>Penicillium</taxon>
    </lineage>
</organism>
<name>S8AWB4_PENO1</name>
<sequence>MPKALSPADQRPHVRGCHLPRRSCAKQVRELGRQSYESRWERKAWAVELALSMMLSELQHIYG</sequence>
<gene>
    <name evidence="1" type="ORF">PDE_01103</name>
</gene>
<keyword evidence="2" id="KW-1185">Reference proteome</keyword>
<dbReference type="EMBL" id="KB644408">
    <property type="protein sequence ID" value="EPS26167.1"/>
    <property type="molecule type" value="Genomic_DNA"/>
</dbReference>
<evidence type="ECO:0000313" key="2">
    <source>
        <dbReference type="Proteomes" id="UP000019376"/>
    </source>
</evidence>
<reference evidence="1 2" key="1">
    <citation type="journal article" date="2013" name="PLoS ONE">
        <title>Genomic and secretomic analyses reveal unique features of the lignocellulolytic enzyme system of Penicillium decumbens.</title>
        <authorList>
            <person name="Liu G."/>
            <person name="Zhang L."/>
            <person name="Wei X."/>
            <person name="Zou G."/>
            <person name="Qin Y."/>
            <person name="Ma L."/>
            <person name="Li J."/>
            <person name="Zheng H."/>
            <person name="Wang S."/>
            <person name="Wang C."/>
            <person name="Xun L."/>
            <person name="Zhao G.-P."/>
            <person name="Zhou Z."/>
            <person name="Qu Y."/>
        </authorList>
    </citation>
    <scope>NUCLEOTIDE SEQUENCE [LARGE SCALE GENOMIC DNA]</scope>
    <source>
        <strain evidence="2">114-2 / CGMCC 5302</strain>
    </source>
</reference>
<dbReference type="Proteomes" id="UP000019376">
    <property type="component" value="Unassembled WGS sequence"/>
</dbReference>